<keyword evidence="1" id="KW-0812">Transmembrane</keyword>
<evidence type="ECO:0000313" key="2">
    <source>
        <dbReference type="EMBL" id="QFG74954.1"/>
    </source>
</evidence>
<reference evidence="2" key="1">
    <citation type="journal article" date="2019" name="Philos. Trans. R. Soc. Lond., B, Biol. Sci.">
        <title>Targeted metagenomic recovery of four divergent viruses reveals shared and distinctive characteristics of giant viruses of marine eukaryotes.</title>
        <authorList>
            <person name="Needham D.M."/>
            <person name="Poirier C."/>
            <person name="Hehenberger E."/>
            <person name="Jimenez V."/>
            <person name="Swalwell J.E."/>
            <person name="Santoro A.E."/>
            <person name="Worden A.Z."/>
        </authorList>
    </citation>
    <scope>NUCLEOTIDE SEQUENCE</scope>
    <source>
        <strain evidence="2">OPacV-421</strain>
    </source>
</reference>
<evidence type="ECO:0000256" key="1">
    <source>
        <dbReference type="SAM" id="Phobius"/>
    </source>
</evidence>
<keyword evidence="1" id="KW-0472">Membrane</keyword>
<protein>
    <submittedName>
        <fullName evidence="2">Uncharacterized protein</fullName>
    </submittedName>
</protein>
<accession>A0A5J6VNJ8</accession>
<sequence length="277" mass="32417">MDPNCKHLSIIKKLEQHISAKKQIELKSNKKEKTISSKKEYEFNVKKDNTQLVLKETLTAYIVLFFIDVVLYIPAVYFLCKRTDTGITFFSLSIQKKDISTIKSKCLKHVGIDSAQYKTFITYTENAIVVYIQLKSIEDYVDDSTNTLVSMSEIKENIKIEDVVIDPIIIDYFRFEGYYNLTKKSKKKSIILLPKIEYCYSDSETLPINKETGYIDVSKSKKKYTYRLRLCLSMKEHKQISDETKIDDINHTIYSMKDRLIIPSLRMCRLLSIKKMN</sequence>
<dbReference type="EMBL" id="MN448295">
    <property type="protein sequence ID" value="QFG74954.1"/>
    <property type="molecule type" value="Genomic_DNA"/>
</dbReference>
<keyword evidence="1" id="KW-1133">Transmembrane helix</keyword>
<proteinExistence type="predicted"/>
<organism evidence="2">
    <name type="scientific">Megaviridae environmental sample</name>
    <dbReference type="NCBI Taxonomy" id="1737588"/>
    <lineage>
        <taxon>Viruses</taxon>
        <taxon>Varidnaviria</taxon>
        <taxon>Bamfordvirae</taxon>
        <taxon>Nucleocytoviricota</taxon>
        <taxon>Megaviricetes</taxon>
        <taxon>Imitervirales</taxon>
        <taxon>Mimiviridae</taxon>
        <taxon>environmental samples</taxon>
    </lineage>
</organism>
<feature type="transmembrane region" description="Helical" evidence="1">
    <location>
        <begin position="58"/>
        <end position="80"/>
    </location>
</feature>
<name>A0A5J6VNJ8_9VIRU</name>